<evidence type="ECO:0000259" key="8">
    <source>
        <dbReference type="Pfam" id="PF02326"/>
    </source>
</evidence>
<dbReference type="InterPro" id="IPR003319">
    <property type="entry name" value="YMF19-like_N"/>
</dbReference>
<evidence type="ECO:0000256" key="4">
    <source>
        <dbReference type="ARBA" id="ARBA00023128"/>
    </source>
</evidence>
<organism evidence="9">
    <name type="scientific">Calliarthron tuberculosum</name>
    <name type="common">Coralline red alga</name>
    <name type="synonym">Corallina tuberculosa</name>
    <dbReference type="NCBI Taxonomy" id="48942"/>
    <lineage>
        <taxon>Eukaryota</taxon>
        <taxon>Rhodophyta</taxon>
        <taxon>Florideophyceae</taxon>
        <taxon>Corallinophycidae</taxon>
        <taxon>Corallinales</taxon>
        <taxon>Corallinaceae</taxon>
        <taxon>Corallinoideae</taxon>
        <taxon>Calliarthron</taxon>
    </lineage>
</organism>
<sequence length="143" mass="16830">MPQLDFTIAFPQIFSLFFTFFLLYGTITHFFLPIFVKSLKTRKNIIIENNNLMDNLRTKLLLKQNFVTSLLIKNILNIKQVLVNNILPVYIINSSFDFSSVNHKLAKALYHNTVYYDINILDSIILKPKFLNLKNFKDNQCTY</sequence>
<evidence type="ECO:0000256" key="2">
    <source>
        <dbReference type="ARBA" id="ARBA00022692"/>
    </source>
</evidence>
<reference evidence="9" key="1">
    <citation type="submission" date="2015-03" db="EMBL/GenBank/DDBJ databases">
        <title>Calliarthron tuberculosum mitochondrial genome.</title>
        <authorList>
            <person name="Bi G."/>
            <person name="Liu G."/>
            <person name="Zhao E."/>
            <person name="Du Q."/>
        </authorList>
    </citation>
    <scope>NUCLEOTIDE SEQUENCE</scope>
</reference>
<dbReference type="EMBL" id="KR005619">
    <property type="protein sequence ID" value="AKG26271.1"/>
    <property type="molecule type" value="Genomic_DNA"/>
</dbReference>
<keyword evidence="2 7" id="KW-0812">Transmembrane</keyword>
<dbReference type="GO" id="GO:0031966">
    <property type="term" value="C:mitochondrial membrane"/>
    <property type="evidence" value="ECO:0007669"/>
    <property type="project" value="UniProtKB-SubCell"/>
</dbReference>
<feature type="transmembrane region" description="Helical" evidence="7">
    <location>
        <begin position="12"/>
        <end position="36"/>
    </location>
</feature>
<keyword evidence="3 7" id="KW-1133">Transmembrane helix</keyword>
<dbReference type="Pfam" id="PF02326">
    <property type="entry name" value="YMF19"/>
    <property type="match status" value="1"/>
</dbReference>
<gene>
    <name evidence="9" type="primary">atp8</name>
</gene>
<evidence type="ECO:0000256" key="1">
    <source>
        <dbReference type="ARBA" id="ARBA00004325"/>
    </source>
</evidence>
<dbReference type="GO" id="GO:0006754">
    <property type="term" value="P:ATP biosynthetic process"/>
    <property type="evidence" value="ECO:0007669"/>
    <property type="project" value="UniProtKB-KW"/>
</dbReference>
<dbReference type="GeneID" id="24286945"/>
<dbReference type="AlphaFoldDB" id="A0A0F7EWU1"/>
<dbReference type="RefSeq" id="YP_009138141.1">
    <property type="nucleotide sequence ID" value="NC_027061.1"/>
</dbReference>
<keyword evidence="4 9" id="KW-0496">Mitochondrion</keyword>
<accession>A0A0F7EWU1</accession>
<evidence type="ECO:0000256" key="6">
    <source>
        <dbReference type="ARBA" id="ARBA00023310"/>
    </source>
</evidence>
<evidence type="ECO:0000256" key="5">
    <source>
        <dbReference type="ARBA" id="ARBA00023136"/>
    </source>
</evidence>
<protein>
    <submittedName>
        <fullName evidence="9">ATP synthase F0 subunit 8</fullName>
    </submittedName>
</protein>
<proteinExistence type="predicted"/>
<evidence type="ECO:0000256" key="3">
    <source>
        <dbReference type="ARBA" id="ARBA00022989"/>
    </source>
</evidence>
<geneLocation type="mitochondrion" evidence="9"/>
<name>A0A0F7EWU1_CALTB</name>
<evidence type="ECO:0000313" key="9">
    <source>
        <dbReference type="EMBL" id="AKG26271.1"/>
    </source>
</evidence>
<evidence type="ECO:0000256" key="7">
    <source>
        <dbReference type="SAM" id="Phobius"/>
    </source>
</evidence>
<keyword evidence="6" id="KW-0066">ATP synthesis</keyword>
<comment type="subcellular location">
    <subcellularLocation>
        <location evidence="1">Mitochondrion membrane</location>
    </subcellularLocation>
</comment>
<keyword evidence="5 7" id="KW-0472">Membrane</keyword>
<feature type="domain" description="ATP synthase YMF19-like N-terminal" evidence="8">
    <location>
        <begin position="2"/>
        <end position="80"/>
    </location>
</feature>